<evidence type="ECO:0000256" key="1">
    <source>
        <dbReference type="SAM" id="MobiDB-lite"/>
    </source>
</evidence>
<dbReference type="Proteomes" id="UP001333110">
    <property type="component" value="Unassembled WGS sequence"/>
</dbReference>
<evidence type="ECO:0000313" key="3">
    <source>
        <dbReference type="Proteomes" id="UP001333110"/>
    </source>
</evidence>
<sequence length="291" mass="32180">MKTDSKCFKQSNCMGRDPSLCQRVGILQALVLPKFLTTPLPGTCLRVQVYGSPGPQLVTVLMLTGFCSSQHQAGGKWSMSWRTKLPFLRGLHRLEAWAHRNLMKFNKGKPKHPVWGSPGQGKHCHSGVSPAGATKMGWGESRQAENWVSSALRKRLRGDVIAVYNCLMGGYGKDGAKLFSKFPLWPSVPLLSVGHVGMFVRPFKSRMAFTVFSWACLALMCTGWEMSRDLPSPSRQHGQRKLPGPSLPKPPEDNMRSSKKESPHENAGMSGFMSKLLSGSLLVLRPKKPHL</sequence>
<protein>
    <submittedName>
        <fullName evidence="2">Uncharacterized protein</fullName>
    </submittedName>
</protein>
<proteinExistence type="predicted"/>
<name>A0AAN7RQR7_MYCAM</name>
<feature type="compositionally biased region" description="Basic and acidic residues" evidence="1">
    <location>
        <begin position="250"/>
        <end position="264"/>
    </location>
</feature>
<accession>A0AAN7RQR7</accession>
<dbReference type="EMBL" id="JAUNZN010000013">
    <property type="protein sequence ID" value="KAK4813317.1"/>
    <property type="molecule type" value="Genomic_DNA"/>
</dbReference>
<gene>
    <name evidence="2" type="ORF">QYF61_026480</name>
</gene>
<comment type="caution">
    <text evidence="2">The sequence shown here is derived from an EMBL/GenBank/DDBJ whole genome shotgun (WGS) entry which is preliminary data.</text>
</comment>
<organism evidence="2 3">
    <name type="scientific">Mycteria americana</name>
    <name type="common">Wood stork</name>
    <dbReference type="NCBI Taxonomy" id="33587"/>
    <lineage>
        <taxon>Eukaryota</taxon>
        <taxon>Metazoa</taxon>
        <taxon>Chordata</taxon>
        <taxon>Craniata</taxon>
        <taxon>Vertebrata</taxon>
        <taxon>Euteleostomi</taxon>
        <taxon>Archelosauria</taxon>
        <taxon>Archosauria</taxon>
        <taxon>Dinosauria</taxon>
        <taxon>Saurischia</taxon>
        <taxon>Theropoda</taxon>
        <taxon>Coelurosauria</taxon>
        <taxon>Aves</taxon>
        <taxon>Neognathae</taxon>
        <taxon>Neoaves</taxon>
        <taxon>Aequornithes</taxon>
        <taxon>Ciconiiformes</taxon>
        <taxon>Ciconiidae</taxon>
        <taxon>Mycteria</taxon>
    </lineage>
</organism>
<dbReference type="AlphaFoldDB" id="A0AAN7RQR7"/>
<evidence type="ECO:0000313" key="2">
    <source>
        <dbReference type="EMBL" id="KAK4813317.1"/>
    </source>
</evidence>
<keyword evidence="3" id="KW-1185">Reference proteome</keyword>
<reference evidence="2 3" key="1">
    <citation type="journal article" date="2023" name="J. Hered.">
        <title>Chromosome-level genome of the wood stork (Mycteria americana) provides insight into avian chromosome evolution.</title>
        <authorList>
            <person name="Flamio R. Jr."/>
            <person name="Ramstad K.M."/>
        </authorList>
    </citation>
    <scope>NUCLEOTIDE SEQUENCE [LARGE SCALE GENOMIC DNA]</scope>
    <source>
        <strain evidence="2">JAX WOST 10</strain>
    </source>
</reference>
<feature type="region of interest" description="Disordered" evidence="1">
    <location>
        <begin position="230"/>
        <end position="271"/>
    </location>
</feature>